<dbReference type="AlphaFoldDB" id="A0AAV2L860"/>
<protein>
    <submittedName>
        <fullName evidence="2">Uncharacterized protein</fullName>
    </submittedName>
</protein>
<gene>
    <name evidence="2" type="ORF">KC01_LOCUS26940</name>
</gene>
<name>A0AAV2L860_KNICA</name>
<proteinExistence type="predicted"/>
<feature type="compositionally biased region" description="Gly residues" evidence="1">
    <location>
        <begin position="66"/>
        <end position="78"/>
    </location>
</feature>
<feature type="region of interest" description="Disordered" evidence="1">
    <location>
        <begin position="127"/>
        <end position="148"/>
    </location>
</feature>
<evidence type="ECO:0000256" key="1">
    <source>
        <dbReference type="SAM" id="MobiDB-lite"/>
    </source>
</evidence>
<accession>A0AAV2L860</accession>
<organism evidence="2 3">
    <name type="scientific">Knipowitschia caucasica</name>
    <name type="common">Caucasian dwarf goby</name>
    <name type="synonym">Pomatoschistus caucasicus</name>
    <dbReference type="NCBI Taxonomy" id="637954"/>
    <lineage>
        <taxon>Eukaryota</taxon>
        <taxon>Metazoa</taxon>
        <taxon>Chordata</taxon>
        <taxon>Craniata</taxon>
        <taxon>Vertebrata</taxon>
        <taxon>Euteleostomi</taxon>
        <taxon>Actinopterygii</taxon>
        <taxon>Neopterygii</taxon>
        <taxon>Teleostei</taxon>
        <taxon>Neoteleostei</taxon>
        <taxon>Acanthomorphata</taxon>
        <taxon>Gobiaria</taxon>
        <taxon>Gobiiformes</taxon>
        <taxon>Gobioidei</taxon>
        <taxon>Gobiidae</taxon>
        <taxon>Gobiinae</taxon>
        <taxon>Knipowitschia</taxon>
    </lineage>
</organism>
<dbReference type="Proteomes" id="UP001497482">
    <property type="component" value="Chromosome 22"/>
</dbReference>
<feature type="region of interest" description="Disordered" evidence="1">
    <location>
        <begin position="63"/>
        <end position="82"/>
    </location>
</feature>
<evidence type="ECO:0000313" key="2">
    <source>
        <dbReference type="EMBL" id="CAL1598573.1"/>
    </source>
</evidence>
<sequence length="171" mass="18020">MWLQSGSGAIGSPGFADVPGVPSFLQRVGPLQRHEWEVDAKREGSGSRPVTVTIRVRLELGDRGCARGGGREGGGGAGTAPLVSGAHTDAALFSCSRAQEEHLRRFRGKPDLSEALLTAARLCSPTSANLGPPSLGSDAAALAQKRDPRRRHDGFFDRSVVSRVPLGFLSH</sequence>
<keyword evidence="3" id="KW-1185">Reference proteome</keyword>
<evidence type="ECO:0000313" key="3">
    <source>
        <dbReference type="Proteomes" id="UP001497482"/>
    </source>
</evidence>
<dbReference type="EMBL" id="OZ035844">
    <property type="protein sequence ID" value="CAL1598573.1"/>
    <property type="molecule type" value="Genomic_DNA"/>
</dbReference>
<reference evidence="2 3" key="1">
    <citation type="submission" date="2024-04" db="EMBL/GenBank/DDBJ databases">
        <authorList>
            <person name="Waldvogel A.-M."/>
            <person name="Schoenle A."/>
        </authorList>
    </citation>
    <scope>NUCLEOTIDE SEQUENCE [LARGE SCALE GENOMIC DNA]</scope>
</reference>